<dbReference type="AlphaFoldDB" id="A0A6J7QV36"/>
<gene>
    <name evidence="1" type="ORF">UFOPK4061_01223</name>
</gene>
<proteinExistence type="predicted"/>
<protein>
    <submittedName>
        <fullName evidence="1">Unannotated protein</fullName>
    </submittedName>
</protein>
<accession>A0A6J7QV36</accession>
<evidence type="ECO:0000313" key="1">
    <source>
        <dbReference type="EMBL" id="CAB5017994.1"/>
    </source>
</evidence>
<name>A0A6J7QV36_9ZZZZ</name>
<sequence>MLSVYGMTVADFIAGRAGTAERKRWPDRPVGEAECPDIEQRYAGYVVQP</sequence>
<organism evidence="1">
    <name type="scientific">freshwater metagenome</name>
    <dbReference type="NCBI Taxonomy" id="449393"/>
    <lineage>
        <taxon>unclassified sequences</taxon>
        <taxon>metagenomes</taxon>
        <taxon>ecological metagenomes</taxon>
    </lineage>
</organism>
<reference evidence="1" key="1">
    <citation type="submission" date="2020-05" db="EMBL/GenBank/DDBJ databases">
        <authorList>
            <person name="Chiriac C."/>
            <person name="Salcher M."/>
            <person name="Ghai R."/>
            <person name="Kavagutti S V."/>
        </authorList>
    </citation>
    <scope>NUCLEOTIDE SEQUENCE</scope>
</reference>
<dbReference type="EMBL" id="CAFBPD010000221">
    <property type="protein sequence ID" value="CAB5017994.1"/>
    <property type="molecule type" value="Genomic_DNA"/>
</dbReference>